<keyword evidence="2" id="KW-0633">Potassium transport</keyword>
<reference evidence="6" key="1">
    <citation type="journal article" date="2012" name="PLoS ONE">
        <title>Gene sets for utilization of primary and secondary nutrition supplies in the distal gut of endangered iberian lynx.</title>
        <authorList>
            <person name="Alcaide M."/>
            <person name="Messina E."/>
            <person name="Richter M."/>
            <person name="Bargiela R."/>
            <person name="Peplies J."/>
            <person name="Huws S.A."/>
            <person name="Newbold C.J."/>
            <person name="Golyshin P.N."/>
            <person name="Simon M.A."/>
            <person name="Lopez G."/>
            <person name="Yakimov M.M."/>
            <person name="Ferrer M."/>
        </authorList>
    </citation>
    <scope>NUCLEOTIDE SEQUENCE</scope>
</reference>
<evidence type="ECO:0000256" key="1">
    <source>
        <dbReference type="ARBA" id="ARBA00022448"/>
    </source>
</evidence>
<protein>
    <submittedName>
        <fullName evidence="6">Potassium transporter peripheral membrane component</fullName>
    </submittedName>
</protein>
<feature type="non-terminal residue" evidence="6">
    <location>
        <position position="171"/>
    </location>
</feature>
<dbReference type="InterPro" id="IPR003148">
    <property type="entry name" value="RCK_N"/>
</dbReference>
<dbReference type="InterPro" id="IPR006036">
    <property type="entry name" value="K_uptake_TrkA"/>
</dbReference>
<dbReference type="AlphaFoldDB" id="J9G4D9"/>
<feature type="domain" description="RCK N-terminal" evidence="5">
    <location>
        <begin position="1"/>
        <end position="120"/>
    </location>
</feature>
<organism evidence="6">
    <name type="scientific">gut metagenome</name>
    <dbReference type="NCBI Taxonomy" id="749906"/>
    <lineage>
        <taxon>unclassified sequences</taxon>
        <taxon>metagenomes</taxon>
        <taxon>organismal metagenomes</taxon>
    </lineage>
</organism>
<sequence length="171" mass="18611">MKIIIAGAGKIGHSVAEILSDEGHDITVIDRNPDTISLLSNTLDVICVEGSATNSETLLEAGADHADLLMAATEHDEVNMVCGISARKLGTKHVIARIRDPEYLSQTDFLREALGLSVTINPEFECAREISRILRFPSAVRVDAFSKGSVEIVEHKLPHNCRLDGLKLKDL</sequence>
<dbReference type="Pfam" id="PF02254">
    <property type="entry name" value="TrkA_N"/>
    <property type="match status" value="1"/>
</dbReference>
<evidence type="ECO:0000256" key="2">
    <source>
        <dbReference type="ARBA" id="ARBA00022538"/>
    </source>
</evidence>
<keyword evidence="1" id="KW-0813">Transport</keyword>
<dbReference type="GO" id="GO:0015079">
    <property type="term" value="F:potassium ion transmembrane transporter activity"/>
    <property type="evidence" value="ECO:0007669"/>
    <property type="project" value="InterPro"/>
</dbReference>
<dbReference type="PROSITE" id="PS51201">
    <property type="entry name" value="RCK_N"/>
    <property type="match status" value="1"/>
</dbReference>
<dbReference type="Gene3D" id="3.40.50.720">
    <property type="entry name" value="NAD(P)-binding Rossmann-like Domain"/>
    <property type="match status" value="1"/>
</dbReference>
<dbReference type="PANTHER" id="PTHR43833:SF5">
    <property type="entry name" value="TRK SYSTEM POTASSIUM UPTAKE PROTEIN TRKA"/>
    <property type="match status" value="1"/>
</dbReference>
<keyword evidence="3" id="KW-0630">Potassium</keyword>
<evidence type="ECO:0000256" key="3">
    <source>
        <dbReference type="ARBA" id="ARBA00022958"/>
    </source>
</evidence>
<comment type="caution">
    <text evidence="6">The sequence shown here is derived from an EMBL/GenBank/DDBJ whole genome shotgun (WGS) entry which is preliminary data.</text>
</comment>
<dbReference type="EMBL" id="AMCI01006398">
    <property type="protein sequence ID" value="EJW94404.1"/>
    <property type="molecule type" value="Genomic_DNA"/>
</dbReference>
<dbReference type="PANTHER" id="PTHR43833">
    <property type="entry name" value="POTASSIUM CHANNEL PROTEIN 2-RELATED-RELATED"/>
    <property type="match status" value="1"/>
</dbReference>
<dbReference type="PRINTS" id="PR00335">
    <property type="entry name" value="KUPTAKETRKA"/>
</dbReference>
<gene>
    <name evidence="6" type="ORF">EVA_17489</name>
</gene>
<accession>J9G4D9</accession>
<name>J9G4D9_9ZZZZ</name>
<dbReference type="GO" id="GO:0005886">
    <property type="term" value="C:plasma membrane"/>
    <property type="evidence" value="ECO:0007669"/>
    <property type="project" value="InterPro"/>
</dbReference>
<evidence type="ECO:0000313" key="6">
    <source>
        <dbReference type="EMBL" id="EJW94404.1"/>
    </source>
</evidence>
<keyword evidence="4" id="KW-0406">Ion transport</keyword>
<evidence type="ECO:0000259" key="5">
    <source>
        <dbReference type="PROSITE" id="PS51201"/>
    </source>
</evidence>
<dbReference type="InterPro" id="IPR050721">
    <property type="entry name" value="Trk_Ktr_HKT_K-transport"/>
</dbReference>
<dbReference type="SUPFAM" id="SSF51735">
    <property type="entry name" value="NAD(P)-binding Rossmann-fold domains"/>
    <property type="match status" value="1"/>
</dbReference>
<proteinExistence type="predicted"/>
<evidence type="ECO:0000256" key="4">
    <source>
        <dbReference type="ARBA" id="ARBA00023065"/>
    </source>
</evidence>
<dbReference type="InterPro" id="IPR036291">
    <property type="entry name" value="NAD(P)-bd_dom_sf"/>
</dbReference>